<dbReference type="InterPro" id="IPR054612">
    <property type="entry name" value="Phage_capsid-like_C"/>
</dbReference>
<protein>
    <recommendedName>
        <fullName evidence="2">Phage capsid-like C-terminal domain-containing protein</fullName>
    </recommendedName>
</protein>
<proteinExistence type="predicted"/>
<accession>A0AB72Z1L4</accession>
<dbReference type="InterPro" id="IPR024455">
    <property type="entry name" value="Phage_capsid"/>
</dbReference>
<sequence length="146" mass="15936">MTDPSMTRKSNGLDLTPETQAEIWQSAKYESAFMRLVPEIKLPGNGVRVPIITGDPEAAWVDEGAEKPKSGVGFGKKDMLPYTIAVIMPFSNQFKRDYGALYDQVVAKGPQAIARTFDKTIMGLVDAPGSDFDTLKDATQISLGKH</sequence>
<dbReference type="SUPFAM" id="SSF56563">
    <property type="entry name" value="Major capsid protein gp5"/>
    <property type="match status" value="1"/>
</dbReference>
<dbReference type="Proteomes" id="UP000003457">
    <property type="component" value="Unassembled WGS sequence"/>
</dbReference>
<evidence type="ECO:0000313" key="4">
    <source>
        <dbReference type="Proteomes" id="UP000003457"/>
    </source>
</evidence>
<dbReference type="RefSeq" id="WP_003842358.1">
    <property type="nucleotide sequence ID" value="NZ_AEHJ01000015.1"/>
</dbReference>
<evidence type="ECO:0000313" key="3">
    <source>
        <dbReference type="EMBL" id="EFO78042.1"/>
    </source>
</evidence>
<dbReference type="Gene3D" id="3.30.2400.10">
    <property type="entry name" value="Major capsid protein gp5"/>
    <property type="match status" value="1"/>
</dbReference>
<feature type="domain" description="Phage capsid-like C-terminal" evidence="2">
    <location>
        <begin position="16"/>
        <end position="121"/>
    </location>
</feature>
<name>A0AB72Z1L4_9BIFI</name>
<dbReference type="Pfam" id="PF05065">
    <property type="entry name" value="Phage_capsid"/>
    <property type="match status" value="1"/>
</dbReference>
<reference evidence="3 4" key="1">
    <citation type="submission" date="2010-10" db="EMBL/GenBank/DDBJ databases">
        <authorList>
            <person name="Durkin A.S."/>
            <person name="Madupu R."/>
            <person name="Torralba M."/>
            <person name="Gillis M."/>
            <person name="Methe B."/>
            <person name="Sutton G."/>
            <person name="Nelson K.E."/>
        </authorList>
    </citation>
    <scope>NUCLEOTIDE SEQUENCE [LARGE SCALE GENOMIC DNA]</scope>
    <source>
        <strain evidence="3 4">JCVIHMP022</strain>
    </source>
</reference>
<comment type="caution">
    <text evidence="3">The sequence shown here is derived from an EMBL/GenBank/DDBJ whole genome shotgun (WGS) entry which is preliminary data.</text>
</comment>
<evidence type="ECO:0000259" key="2">
    <source>
        <dbReference type="Pfam" id="PF05065"/>
    </source>
</evidence>
<dbReference type="AlphaFoldDB" id="A0AB72Z1L4"/>
<dbReference type="NCBIfam" id="TIGR01554">
    <property type="entry name" value="major_cap_HK97"/>
    <property type="match status" value="1"/>
</dbReference>
<dbReference type="EMBL" id="AEHJ01000015">
    <property type="protein sequence ID" value="EFO78042.1"/>
    <property type="molecule type" value="Genomic_DNA"/>
</dbReference>
<gene>
    <name evidence="3" type="ORF">HMPREF9003_2245</name>
</gene>
<organism evidence="3 4">
    <name type="scientific">Bifidobacterium dentium JCVIHMP022</name>
    <dbReference type="NCBI Taxonomy" id="553191"/>
    <lineage>
        <taxon>Bacteria</taxon>
        <taxon>Bacillati</taxon>
        <taxon>Actinomycetota</taxon>
        <taxon>Actinomycetes</taxon>
        <taxon>Bifidobacteriales</taxon>
        <taxon>Bifidobacteriaceae</taxon>
        <taxon>Bifidobacterium</taxon>
    </lineage>
</organism>
<evidence type="ECO:0000256" key="1">
    <source>
        <dbReference type="ARBA" id="ARBA00004328"/>
    </source>
</evidence>
<comment type="subcellular location">
    <subcellularLocation>
        <location evidence="1">Virion</location>
    </subcellularLocation>
</comment>